<feature type="non-terminal residue" evidence="1">
    <location>
        <position position="1"/>
    </location>
</feature>
<name>A0A3L8Q4M5_CHLGU</name>
<dbReference type="Proteomes" id="UP000276834">
    <property type="component" value="Unassembled WGS sequence"/>
</dbReference>
<dbReference type="AlphaFoldDB" id="A0A3L8Q4M5"/>
<evidence type="ECO:0000313" key="2">
    <source>
        <dbReference type="Proteomes" id="UP000276834"/>
    </source>
</evidence>
<protein>
    <submittedName>
        <fullName evidence="1">Uncharacterized protein</fullName>
    </submittedName>
</protein>
<sequence>RCAQVCSGVPLTPIQVCPGVPRCAQVCPGELTLPSRQYISYCWIICRLARLPWCAQVCSGVLRCAINPHPGVLQVPRCAQVCPGELTLPSRQYISYCWIICRLARLPW</sequence>
<organism evidence="1 2">
    <name type="scientific">Chloebia gouldiae</name>
    <name type="common">Gouldian finch</name>
    <name type="synonym">Erythrura gouldiae</name>
    <dbReference type="NCBI Taxonomy" id="44316"/>
    <lineage>
        <taxon>Eukaryota</taxon>
        <taxon>Metazoa</taxon>
        <taxon>Chordata</taxon>
        <taxon>Craniata</taxon>
        <taxon>Vertebrata</taxon>
        <taxon>Euteleostomi</taxon>
        <taxon>Archelosauria</taxon>
        <taxon>Archosauria</taxon>
        <taxon>Dinosauria</taxon>
        <taxon>Saurischia</taxon>
        <taxon>Theropoda</taxon>
        <taxon>Coelurosauria</taxon>
        <taxon>Aves</taxon>
        <taxon>Neognathae</taxon>
        <taxon>Neoaves</taxon>
        <taxon>Telluraves</taxon>
        <taxon>Australaves</taxon>
        <taxon>Passeriformes</taxon>
        <taxon>Passeroidea</taxon>
        <taxon>Passeridae</taxon>
        <taxon>Chloebia</taxon>
    </lineage>
</organism>
<dbReference type="EMBL" id="QUSF01010515">
    <property type="protein sequence ID" value="RLV62139.1"/>
    <property type="molecule type" value="Genomic_DNA"/>
</dbReference>
<proteinExistence type="predicted"/>
<dbReference type="OrthoDB" id="8960888at2759"/>
<comment type="caution">
    <text evidence="1">The sequence shown here is derived from an EMBL/GenBank/DDBJ whole genome shotgun (WGS) entry which is preliminary data.</text>
</comment>
<gene>
    <name evidence="1" type="ORF">DV515_00019632</name>
</gene>
<reference evidence="1 2" key="1">
    <citation type="journal article" date="2018" name="Proc. R. Soc. B">
        <title>A non-coding region near Follistatin controls head colour polymorphism in the Gouldian finch.</title>
        <authorList>
            <person name="Toomey M.B."/>
            <person name="Marques C.I."/>
            <person name="Andrade P."/>
            <person name="Araujo P.M."/>
            <person name="Sabatino S."/>
            <person name="Gazda M.A."/>
            <person name="Afonso S."/>
            <person name="Lopes R.J."/>
            <person name="Corbo J.C."/>
            <person name="Carneiro M."/>
        </authorList>
    </citation>
    <scope>NUCLEOTIDE SEQUENCE [LARGE SCALE GENOMIC DNA]</scope>
    <source>
        <strain evidence="1">Red01</strain>
        <tissue evidence="1">Muscle</tissue>
    </source>
</reference>
<evidence type="ECO:0000313" key="1">
    <source>
        <dbReference type="EMBL" id="RLV62139.1"/>
    </source>
</evidence>
<accession>A0A3L8Q4M5</accession>
<keyword evidence="2" id="KW-1185">Reference proteome</keyword>